<keyword evidence="5 9" id="KW-0547">Nucleotide-binding</keyword>
<dbReference type="Proteomes" id="UP001212499">
    <property type="component" value="Unassembled WGS sequence"/>
</dbReference>
<dbReference type="Pfam" id="PF25247">
    <property type="entry name" value="LbH_GLGC"/>
    <property type="match status" value="1"/>
</dbReference>
<dbReference type="PROSITE" id="PS00809">
    <property type="entry name" value="ADP_GLC_PYROPHOSPH_2"/>
    <property type="match status" value="1"/>
</dbReference>
<evidence type="ECO:0000313" key="11">
    <source>
        <dbReference type="EMBL" id="MDB9541514.1"/>
    </source>
</evidence>
<keyword evidence="7 9" id="KW-0320">Glycogen biosynthesis</keyword>
<evidence type="ECO:0000313" key="12">
    <source>
        <dbReference type="Proteomes" id="UP001212499"/>
    </source>
</evidence>
<evidence type="ECO:0000256" key="1">
    <source>
        <dbReference type="ARBA" id="ARBA00010443"/>
    </source>
</evidence>
<evidence type="ECO:0000256" key="3">
    <source>
        <dbReference type="ARBA" id="ARBA00022679"/>
    </source>
</evidence>
<dbReference type="InterPro" id="IPR011831">
    <property type="entry name" value="ADP-Glc_PPase"/>
</dbReference>
<keyword evidence="8 9" id="KW-0119">Carbohydrate metabolism</keyword>
<evidence type="ECO:0000256" key="7">
    <source>
        <dbReference type="ARBA" id="ARBA00023056"/>
    </source>
</evidence>
<keyword evidence="6 9" id="KW-0067">ATP-binding</keyword>
<feature type="site" description="Could play a key role in the communication between the regulatory and the substrate sites" evidence="9">
    <location>
        <position position="58"/>
    </location>
</feature>
<evidence type="ECO:0000259" key="10">
    <source>
        <dbReference type="Pfam" id="PF00483"/>
    </source>
</evidence>
<organism evidence="11 12">
    <name type="scientific">Anabaenopsis arnoldii</name>
    <dbReference type="NCBI Taxonomy" id="2152938"/>
    <lineage>
        <taxon>Bacteria</taxon>
        <taxon>Bacillati</taxon>
        <taxon>Cyanobacteriota</taxon>
        <taxon>Cyanophyceae</taxon>
        <taxon>Nostocales</taxon>
        <taxon>Nodulariaceae</taxon>
        <taxon>Anabaenopsis</taxon>
    </lineage>
</organism>
<feature type="site" description="Could play a key role in the communication between the regulatory and the substrate sites" evidence="9">
    <location>
        <position position="96"/>
    </location>
</feature>
<dbReference type="InterPro" id="IPR029044">
    <property type="entry name" value="Nucleotide-diphossugar_trans"/>
</dbReference>
<evidence type="ECO:0000256" key="8">
    <source>
        <dbReference type="ARBA" id="ARBA00023277"/>
    </source>
</evidence>
<feature type="binding site" evidence="9">
    <location>
        <position position="162"/>
    </location>
    <ligand>
        <name>alpha-D-glucose 1-phosphate</name>
        <dbReference type="ChEBI" id="CHEBI:58601"/>
    </ligand>
</feature>
<dbReference type="CDD" id="cd04651">
    <property type="entry name" value="LbH_G1P_AT_C"/>
    <property type="match status" value="1"/>
</dbReference>
<comment type="subunit">
    <text evidence="9">Homotetramer.</text>
</comment>
<dbReference type="InterPro" id="IPR005835">
    <property type="entry name" value="NTP_transferase_dom"/>
</dbReference>
<dbReference type="NCBIfam" id="NF002772">
    <property type="entry name" value="PRK02862.1"/>
    <property type="match status" value="1"/>
</dbReference>
<dbReference type="Gene3D" id="2.160.10.10">
    <property type="entry name" value="Hexapeptide repeat proteins"/>
    <property type="match status" value="1"/>
</dbReference>
<comment type="function">
    <text evidence="9">Involved in the biosynthesis of ADP-glucose, a building block required for the elongation reactions to produce glycogen. Catalyzes the reaction between ATP and alpha-D-glucose 1-phosphate (G1P) to produce pyrophosphate and ADP-Glc.</text>
</comment>
<feature type="binding site" evidence="9">
    <location>
        <begin position="177"/>
        <end position="178"/>
    </location>
    <ligand>
        <name>alpha-D-glucose 1-phosphate</name>
        <dbReference type="ChEBI" id="CHEBI:58601"/>
    </ligand>
</feature>
<dbReference type="PANTHER" id="PTHR43523:SF12">
    <property type="entry name" value="GLUCOSE-1-PHOSPHATE ADENYLYLTRANSFERASE LARGE SUBUNIT 1, CHLOROPLASTIC-RELATED"/>
    <property type="match status" value="1"/>
</dbReference>
<keyword evidence="4 9" id="KW-0548">Nucleotidyltransferase</keyword>
<dbReference type="RefSeq" id="WP_271734984.1">
    <property type="nucleotide sequence ID" value="NZ_JANQDP010000007.1"/>
</dbReference>
<comment type="caution">
    <text evidence="11">The sequence shown here is derived from an EMBL/GenBank/DDBJ whole genome shotgun (WGS) entry which is preliminary data.</text>
</comment>
<feature type="domain" description="Nucleotidyl transferase" evidence="10">
    <location>
        <begin position="6"/>
        <end position="274"/>
    </location>
</feature>
<dbReference type="InterPro" id="IPR005836">
    <property type="entry name" value="ADP_Glu_pyroP_CS"/>
</dbReference>
<dbReference type="InterPro" id="IPR011004">
    <property type="entry name" value="Trimer_LpxA-like_sf"/>
</dbReference>
<dbReference type="GO" id="GO:0008878">
    <property type="term" value="F:glucose-1-phosphate adenylyltransferase activity"/>
    <property type="evidence" value="ECO:0007669"/>
    <property type="project" value="UniProtKB-EC"/>
</dbReference>
<evidence type="ECO:0000256" key="6">
    <source>
        <dbReference type="ARBA" id="ARBA00022840"/>
    </source>
</evidence>
<dbReference type="Pfam" id="PF00483">
    <property type="entry name" value="NTP_transferase"/>
    <property type="match status" value="1"/>
</dbReference>
<dbReference type="EC" id="2.7.7.27" evidence="9"/>
<sequence>MKKVLAIILGGGAGTRLYPLTKLRAKPAVPVAGKYRLIDIPVSNCINSEIYKIYVLTQFNSTSLNRHIARTYNFTGFNEGFVEVLAAQQTPENPNWFQGTADAVRQYLWQLEEWDAEDYLILSGDHLYRMDYRQFIQRHKETNADITLSVIPIDKSRASDFGLMKIDQSGRVIDFSEKPKGEALDKMQVDTTVLGLSPDQAQLQPYIASMGIYVFKKDVLIKLLKESLERTDFGKEIIPDASKDYNVQAYLFDDYWEDIGTIDAFYHANLALTKQPLPPFSFYDEEAPIYTRARYLPPSKLLNCTVTESIIGEGCILKDCRIQHSVLGVRSRIESGCVIEESLLMGADFYQPFVERQCNLDKGNIPVGIGTDTIIRRAIVDKNARIGHDVKIINKDNVQEAERENQGFYIRSGIIVVMKNAVIPDGTII</sequence>
<keyword evidence="3 9" id="KW-0808">Transferase</keyword>
<evidence type="ECO:0000256" key="9">
    <source>
        <dbReference type="HAMAP-Rule" id="MF_00624"/>
    </source>
</evidence>
<accession>A0ABT5AW15</accession>
<dbReference type="PANTHER" id="PTHR43523">
    <property type="entry name" value="GLUCOSE-1-PHOSPHATE ADENYLYLTRANSFERASE-RELATED"/>
    <property type="match status" value="1"/>
</dbReference>
<dbReference type="NCBIfam" id="TIGR02091">
    <property type="entry name" value="glgC"/>
    <property type="match status" value="1"/>
</dbReference>
<dbReference type="SUPFAM" id="SSF53448">
    <property type="entry name" value="Nucleotide-diphospho-sugar transferases"/>
    <property type="match status" value="1"/>
</dbReference>
<dbReference type="InterPro" id="IPR023049">
    <property type="entry name" value="GlgC_bac"/>
</dbReference>
<comment type="pathway">
    <text evidence="9">Glycan biosynthesis; glycogen biosynthesis.</text>
</comment>
<keyword evidence="2 9" id="KW-0321">Glycogen metabolism</keyword>
<proteinExistence type="inferred from homology"/>
<protein>
    <recommendedName>
        <fullName evidence="9">Glucose-1-phosphate adenylyltransferase</fullName>
        <ecNumber evidence="9">2.7.7.27</ecNumber>
    </recommendedName>
    <alternativeName>
        <fullName evidence="9">ADP-glucose pyrophosphorylase</fullName>
        <shortName evidence="9">ADPGlc PPase</shortName>
    </alternativeName>
    <alternativeName>
        <fullName evidence="9">ADP-glucose synthase</fullName>
    </alternativeName>
</protein>
<comment type="similarity">
    <text evidence="1 9">Belongs to the bacterial/plant glucose-1-phosphate adenylyltransferase family.</text>
</comment>
<name>A0ABT5AW15_9CYAN</name>
<keyword evidence="12" id="KW-1185">Reference proteome</keyword>
<comment type="caution">
    <text evidence="9">Lacks conserved residue(s) required for the propagation of feature annotation.</text>
</comment>
<dbReference type="SUPFAM" id="SSF51161">
    <property type="entry name" value="Trimeric LpxA-like enzymes"/>
    <property type="match status" value="1"/>
</dbReference>
<evidence type="ECO:0000256" key="2">
    <source>
        <dbReference type="ARBA" id="ARBA00022600"/>
    </source>
</evidence>
<evidence type="ECO:0000256" key="4">
    <source>
        <dbReference type="ARBA" id="ARBA00022695"/>
    </source>
</evidence>
<dbReference type="HAMAP" id="MF_00624">
    <property type="entry name" value="GlgC"/>
    <property type="match status" value="1"/>
</dbReference>
<dbReference type="PROSITE" id="PS00810">
    <property type="entry name" value="ADP_GLC_PYROPHOSPH_3"/>
    <property type="match status" value="1"/>
</dbReference>
<comment type="catalytic activity">
    <reaction evidence="9">
        <text>alpha-D-glucose 1-phosphate + ATP + H(+) = ADP-alpha-D-glucose + diphosphate</text>
        <dbReference type="Rhea" id="RHEA:12120"/>
        <dbReference type="ChEBI" id="CHEBI:15378"/>
        <dbReference type="ChEBI" id="CHEBI:30616"/>
        <dbReference type="ChEBI" id="CHEBI:33019"/>
        <dbReference type="ChEBI" id="CHEBI:57498"/>
        <dbReference type="ChEBI" id="CHEBI:58601"/>
        <dbReference type="EC" id="2.7.7.27"/>
    </reaction>
</comment>
<dbReference type="CDD" id="cd02508">
    <property type="entry name" value="ADP_Glucose_PP"/>
    <property type="match status" value="1"/>
</dbReference>
<dbReference type="PROSITE" id="PS00808">
    <property type="entry name" value="ADP_GLC_PYROPHOSPH_1"/>
    <property type="match status" value="1"/>
</dbReference>
<gene>
    <name evidence="9" type="primary">glgC</name>
    <name evidence="11" type="ORF">PN457_17935</name>
</gene>
<feature type="binding site" evidence="9">
    <location>
        <position position="209"/>
    </location>
    <ligand>
        <name>alpha-D-glucose 1-phosphate</name>
        <dbReference type="ChEBI" id="CHEBI:58601"/>
    </ligand>
</feature>
<reference evidence="11 12" key="1">
    <citation type="submission" date="2023-01" db="EMBL/GenBank/DDBJ databases">
        <title>Genomes from the Australian National Cyanobacteria Reference Collection.</title>
        <authorList>
            <person name="Willis A."/>
            <person name="Lee E.M.F."/>
        </authorList>
    </citation>
    <scope>NUCLEOTIDE SEQUENCE [LARGE SCALE GENOMIC DNA]</scope>
    <source>
        <strain evidence="11 12">CS-1033</strain>
    </source>
</reference>
<evidence type="ECO:0000256" key="5">
    <source>
        <dbReference type="ARBA" id="ARBA00022741"/>
    </source>
</evidence>
<dbReference type="EMBL" id="JAQMUH010000196">
    <property type="protein sequence ID" value="MDB9541514.1"/>
    <property type="molecule type" value="Genomic_DNA"/>
</dbReference>
<dbReference type="Gene3D" id="3.90.550.10">
    <property type="entry name" value="Spore Coat Polysaccharide Biosynthesis Protein SpsA, Chain A"/>
    <property type="match status" value="1"/>
</dbReference>